<evidence type="ECO:0000256" key="7">
    <source>
        <dbReference type="SAM" id="MobiDB-lite"/>
    </source>
</evidence>
<dbReference type="SUPFAM" id="SSF47353">
    <property type="entry name" value="Retrovirus capsid dimerization domain-like"/>
    <property type="match status" value="1"/>
</dbReference>
<dbReference type="InterPro" id="IPR038269">
    <property type="entry name" value="SCAN_sf"/>
</dbReference>
<feature type="domain" description="C2H2-type" evidence="8">
    <location>
        <begin position="455"/>
        <end position="482"/>
    </location>
</feature>
<name>A0ABM5FGX1_9SAUR</name>
<dbReference type="PANTHER" id="PTHR23235">
    <property type="entry name" value="KRUEPPEL-LIKE TRANSCRIPTION FACTOR"/>
    <property type="match status" value="1"/>
</dbReference>
<feature type="domain" description="C2H2-type" evidence="8">
    <location>
        <begin position="567"/>
        <end position="594"/>
    </location>
</feature>
<evidence type="ECO:0000256" key="2">
    <source>
        <dbReference type="ARBA" id="ARBA00022737"/>
    </source>
</evidence>
<dbReference type="InterPro" id="IPR036236">
    <property type="entry name" value="Znf_C2H2_sf"/>
</dbReference>
<feature type="domain" description="C2H2-type" evidence="8">
    <location>
        <begin position="539"/>
        <end position="566"/>
    </location>
</feature>
<evidence type="ECO:0000256" key="5">
    <source>
        <dbReference type="ARBA" id="ARBA00023242"/>
    </source>
</evidence>
<dbReference type="PANTHER" id="PTHR23235:SF178">
    <property type="entry name" value="C2H2-TYPE DOMAIN-CONTAINING PROTEIN-RELATED"/>
    <property type="match status" value="1"/>
</dbReference>
<dbReference type="SMART" id="SM00431">
    <property type="entry name" value="SCAN"/>
    <property type="match status" value="1"/>
</dbReference>
<keyword evidence="5" id="KW-0539">Nucleus</keyword>
<evidence type="ECO:0000256" key="4">
    <source>
        <dbReference type="ARBA" id="ARBA00022833"/>
    </source>
</evidence>
<organism evidence="10 11">
    <name type="scientific">Pogona vitticeps</name>
    <name type="common">central bearded dragon</name>
    <dbReference type="NCBI Taxonomy" id="103695"/>
    <lineage>
        <taxon>Eukaryota</taxon>
        <taxon>Metazoa</taxon>
        <taxon>Chordata</taxon>
        <taxon>Craniata</taxon>
        <taxon>Vertebrata</taxon>
        <taxon>Euteleostomi</taxon>
        <taxon>Lepidosauria</taxon>
        <taxon>Squamata</taxon>
        <taxon>Bifurcata</taxon>
        <taxon>Unidentata</taxon>
        <taxon>Episquamata</taxon>
        <taxon>Toxicofera</taxon>
        <taxon>Iguania</taxon>
        <taxon>Acrodonta</taxon>
        <taxon>Agamidae</taxon>
        <taxon>Amphibolurinae</taxon>
        <taxon>Pogona</taxon>
    </lineage>
</organism>
<evidence type="ECO:0000259" key="8">
    <source>
        <dbReference type="PROSITE" id="PS50157"/>
    </source>
</evidence>
<feature type="domain" description="C2H2-type" evidence="8">
    <location>
        <begin position="623"/>
        <end position="650"/>
    </location>
</feature>
<protein>
    <submittedName>
        <fullName evidence="11">Uncharacterized protein isoform X1</fullName>
    </submittedName>
</protein>
<dbReference type="PROSITE" id="PS50804">
    <property type="entry name" value="SCAN_BOX"/>
    <property type="match status" value="1"/>
</dbReference>
<feature type="domain" description="SCAN box" evidence="9">
    <location>
        <begin position="198"/>
        <end position="276"/>
    </location>
</feature>
<dbReference type="CDD" id="cd07936">
    <property type="entry name" value="SCAN"/>
    <property type="match status" value="1"/>
</dbReference>
<feature type="compositionally biased region" description="Basic and acidic residues" evidence="7">
    <location>
        <begin position="29"/>
        <end position="55"/>
    </location>
</feature>
<evidence type="ECO:0000256" key="1">
    <source>
        <dbReference type="ARBA" id="ARBA00022723"/>
    </source>
</evidence>
<keyword evidence="1" id="KW-0479">Metal-binding</keyword>
<dbReference type="PROSITE" id="PS50157">
    <property type="entry name" value="ZINC_FINGER_C2H2_2"/>
    <property type="match status" value="11"/>
</dbReference>
<feature type="domain" description="C2H2-type" evidence="8">
    <location>
        <begin position="427"/>
        <end position="454"/>
    </location>
</feature>
<dbReference type="RefSeq" id="XP_072844650.1">
    <property type="nucleotide sequence ID" value="XM_072988549.1"/>
</dbReference>
<feature type="region of interest" description="Disordered" evidence="7">
    <location>
        <begin position="29"/>
        <end position="72"/>
    </location>
</feature>
<feature type="domain" description="C2H2-type" evidence="8">
    <location>
        <begin position="483"/>
        <end position="510"/>
    </location>
</feature>
<feature type="compositionally biased region" description="Basic and acidic residues" evidence="7">
    <location>
        <begin position="145"/>
        <end position="154"/>
    </location>
</feature>
<dbReference type="Pfam" id="PF02023">
    <property type="entry name" value="SCAN"/>
    <property type="match status" value="1"/>
</dbReference>
<feature type="region of interest" description="Disordered" evidence="7">
    <location>
        <begin position="279"/>
        <end position="301"/>
    </location>
</feature>
<evidence type="ECO:0000313" key="11">
    <source>
        <dbReference type="RefSeq" id="XP_072844650.1"/>
    </source>
</evidence>
<dbReference type="GeneID" id="110090346"/>
<dbReference type="SUPFAM" id="SSF57667">
    <property type="entry name" value="beta-beta-alpha zinc fingers"/>
    <property type="match status" value="6"/>
</dbReference>
<gene>
    <name evidence="11" type="primary">LOC110090346</name>
</gene>
<evidence type="ECO:0000256" key="3">
    <source>
        <dbReference type="ARBA" id="ARBA00022771"/>
    </source>
</evidence>
<dbReference type="Pfam" id="PF00096">
    <property type="entry name" value="zf-C2H2"/>
    <property type="match status" value="9"/>
</dbReference>
<reference evidence="11" key="2">
    <citation type="submission" date="2025-08" db="UniProtKB">
        <authorList>
            <consortium name="RefSeq"/>
        </authorList>
    </citation>
    <scope>IDENTIFICATION</scope>
</reference>
<evidence type="ECO:0000256" key="6">
    <source>
        <dbReference type="PROSITE-ProRule" id="PRU00042"/>
    </source>
</evidence>
<feature type="domain" description="C2H2-type" evidence="8">
    <location>
        <begin position="595"/>
        <end position="622"/>
    </location>
</feature>
<dbReference type="Proteomes" id="UP001652642">
    <property type="component" value="Chromosome 2"/>
</dbReference>
<dbReference type="Gene3D" id="1.10.4020.10">
    <property type="entry name" value="DNA breaking-rejoining enzymes"/>
    <property type="match status" value="1"/>
</dbReference>
<keyword evidence="4" id="KW-0862">Zinc</keyword>
<feature type="region of interest" description="Disordered" evidence="7">
    <location>
        <begin position="143"/>
        <end position="183"/>
    </location>
</feature>
<accession>A0ABM5FGX1</accession>
<feature type="compositionally biased region" description="Acidic residues" evidence="7">
    <location>
        <begin position="328"/>
        <end position="339"/>
    </location>
</feature>
<keyword evidence="2" id="KW-0677">Repeat</keyword>
<keyword evidence="3 6" id="KW-0863">Zinc-finger</keyword>
<feature type="domain" description="C2H2-type" evidence="8">
    <location>
        <begin position="651"/>
        <end position="678"/>
    </location>
</feature>
<evidence type="ECO:0000259" key="9">
    <source>
        <dbReference type="PROSITE" id="PS50804"/>
    </source>
</evidence>
<dbReference type="PROSITE" id="PS00028">
    <property type="entry name" value="ZINC_FINGER_C2H2_1"/>
    <property type="match status" value="11"/>
</dbReference>
<evidence type="ECO:0000313" key="10">
    <source>
        <dbReference type="Proteomes" id="UP001652642"/>
    </source>
</evidence>
<feature type="compositionally biased region" description="Basic and acidic residues" evidence="7">
    <location>
        <begin position="390"/>
        <end position="407"/>
    </location>
</feature>
<sequence length="738" mass="83586">MRGGRKPFPSRPASGFDMRNGLLLLAFPTRERTEGCGKHKGGRAMEPDPETKMEEQEPAGPEAHKRLEEGERDLHVIQIGASGELLEGSVAPQQFKREPEDHCWETQLQDFLKTMQPSRSAWRRSPPPPYMAGEDTKYFQSSFKGGEEGSRWSKAECAQSTSGVGRDDSKGYESGRDSPVKVKEEVLDEDPANAEMRRQRFRLFCYEEAEGPREACNKLWELCHQWLQPETHTKEQILEFLILEQFLTVLPPEMQSWVREHSPETCTRAVALAERFLQDSEEPEQKMPGSLNSPKSDHSPPVVLKMQLPLEDKQEDDWEATLSGNEQVQDEEEEEEESFQAEPVGVGGISLERAKGKCFQDPEMDEMPDSQQGPEGHQENRPAKGAKLCQEGDRGSFQEGTHRHNDSGESSCHSFGHQEVQPIEKPHKCSLCEASFYERTHLVIHERIHTGEKPYKCSVCETWFSHPSELMRHEETHMPEKPHKCGVCGKSFNQKASLITHERTHTGEKPYECSECGKSFSTSSQLITHKRVHTGEKPYSCSYCGKNFNQKASLITHKRTHTGEKPYECTLCGKSFSACSQIINHIRVHTGEKPYECLECGKRFGSSSHLTDHKRTHTGEKPYKCSDCGKNFSRSSNLTAHSRIHTGEKPYICSGCGKSFRQKASLITHKRTHTGEKPFECSECGKSFISSSRLVSHKRVHTGEKPYECLECGKCFISSSHLLSHKRVHTGEEPYKCS</sequence>
<proteinExistence type="predicted"/>
<feature type="domain" description="C2H2-type" evidence="8">
    <location>
        <begin position="511"/>
        <end position="538"/>
    </location>
</feature>
<feature type="region of interest" description="Disordered" evidence="7">
    <location>
        <begin position="316"/>
        <end position="419"/>
    </location>
</feature>
<feature type="compositionally biased region" description="Basic and acidic residues" evidence="7">
    <location>
        <begin position="165"/>
        <end position="183"/>
    </location>
</feature>
<dbReference type="Gene3D" id="3.30.160.60">
    <property type="entry name" value="Classic Zinc Finger"/>
    <property type="match status" value="11"/>
</dbReference>
<dbReference type="SMART" id="SM00355">
    <property type="entry name" value="ZnF_C2H2"/>
    <property type="match status" value="11"/>
</dbReference>
<feature type="domain" description="C2H2-type" evidence="8">
    <location>
        <begin position="707"/>
        <end position="734"/>
    </location>
</feature>
<feature type="domain" description="C2H2-type" evidence="8">
    <location>
        <begin position="679"/>
        <end position="706"/>
    </location>
</feature>
<dbReference type="InterPro" id="IPR013087">
    <property type="entry name" value="Znf_C2H2_type"/>
</dbReference>
<keyword evidence="10" id="KW-1185">Reference proteome</keyword>
<feature type="compositionally biased region" description="Basic and acidic residues" evidence="7">
    <location>
        <begin position="62"/>
        <end position="72"/>
    </location>
</feature>
<dbReference type="InterPro" id="IPR003309">
    <property type="entry name" value="SCAN_dom"/>
</dbReference>
<reference evidence="10" key="1">
    <citation type="submission" date="2025-05" db="UniProtKB">
        <authorList>
            <consortium name="RefSeq"/>
        </authorList>
    </citation>
    <scope>NUCLEOTIDE SEQUENCE [LARGE SCALE GENOMIC DNA]</scope>
</reference>